<evidence type="ECO:0000256" key="3">
    <source>
        <dbReference type="ARBA" id="ARBA00022771"/>
    </source>
</evidence>
<feature type="non-terminal residue" evidence="7">
    <location>
        <position position="55"/>
    </location>
</feature>
<evidence type="ECO:0000313" key="7">
    <source>
        <dbReference type="EMBL" id="NXR29838.1"/>
    </source>
</evidence>
<feature type="non-terminal residue" evidence="7">
    <location>
        <position position="1"/>
    </location>
</feature>
<dbReference type="GO" id="GO:0008270">
    <property type="term" value="F:zinc ion binding"/>
    <property type="evidence" value="ECO:0007669"/>
    <property type="project" value="UniProtKB-KW"/>
</dbReference>
<evidence type="ECO:0000256" key="1">
    <source>
        <dbReference type="ARBA" id="ARBA00022723"/>
    </source>
</evidence>
<keyword evidence="1" id="KW-0479">Metal-binding</keyword>
<keyword evidence="3 5" id="KW-0863">Zinc-finger</keyword>
<accession>A0A7L2K1T3</accession>
<dbReference type="Proteomes" id="UP000590623">
    <property type="component" value="Unassembled WGS sequence"/>
</dbReference>
<dbReference type="FunFam" id="3.30.160.60:FF:002343">
    <property type="entry name" value="Zinc finger protein 33A"/>
    <property type="match status" value="1"/>
</dbReference>
<dbReference type="InterPro" id="IPR013087">
    <property type="entry name" value="Znf_C2H2_type"/>
</dbReference>
<gene>
    <name evidence="7" type="primary">Zscan20_5</name>
    <name evidence="7" type="ORF">CINMEX_R01440</name>
</gene>
<dbReference type="Gene3D" id="3.30.160.60">
    <property type="entry name" value="Classic Zinc Finger"/>
    <property type="match status" value="2"/>
</dbReference>
<dbReference type="SUPFAM" id="SSF57667">
    <property type="entry name" value="beta-beta-alpha zinc fingers"/>
    <property type="match status" value="1"/>
</dbReference>
<evidence type="ECO:0000256" key="5">
    <source>
        <dbReference type="PROSITE-ProRule" id="PRU00042"/>
    </source>
</evidence>
<protein>
    <submittedName>
        <fullName evidence="7">ZSC20 protein</fullName>
    </submittedName>
</protein>
<dbReference type="PANTHER" id="PTHR23226:SF377">
    <property type="entry name" value="ZINC FINGER AND SCAN DOMAIN-CONTAINING PROTEIN 20"/>
    <property type="match status" value="1"/>
</dbReference>
<keyword evidence="2" id="KW-0677">Repeat</keyword>
<proteinExistence type="predicted"/>
<feature type="domain" description="C2H2-type" evidence="6">
    <location>
        <begin position="20"/>
        <end position="47"/>
    </location>
</feature>
<organism evidence="7 8">
    <name type="scientific">Cinclus mexicanus</name>
    <name type="common">American dipper</name>
    <dbReference type="NCBI Taxonomy" id="161649"/>
    <lineage>
        <taxon>Eukaryota</taxon>
        <taxon>Metazoa</taxon>
        <taxon>Chordata</taxon>
        <taxon>Craniata</taxon>
        <taxon>Vertebrata</taxon>
        <taxon>Euteleostomi</taxon>
        <taxon>Archelosauria</taxon>
        <taxon>Archosauria</taxon>
        <taxon>Dinosauria</taxon>
        <taxon>Saurischia</taxon>
        <taxon>Theropoda</taxon>
        <taxon>Coelurosauria</taxon>
        <taxon>Aves</taxon>
        <taxon>Neognathae</taxon>
        <taxon>Neoaves</taxon>
        <taxon>Telluraves</taxon>
        <taxon>Australaves</taxon>
        <taxon>Passeriformes</taxon>
        <taxon>Cinclidae</taxon>
        <taxon>Cinclus</taxon>
    </lineage>
</organism>
<keyword evidence="4" id="KW-0862">Zinc</keyword>
<dbReference type="OrthoDB" id="10027876at2759"/>
<dbReference type="InterPro" id="IPR036236">
    <property type="entry name" value="Znf_C2H2_sf"/>
</dbReference>
<dbReference type="AlphaFoldDB" id="A0A7L2K1T3"/>
<dbReference type="GO" id="GO:0000978">
    <property type="term" value="F:RNA polymerase II cis-regulatory region sequence-specific DNA binding"/>
    <property type="evidence" value="ECO:0007669"/>
    <property type="project" value="TreeGrafter"/>
</dbReference>
<evidence type="ECO:0000259" key="6">
    <source>
        <dbReference type="PROSITE" id="PS50157"/>
    </source>
</evidence>
<evidence type="ECO:0000256" key="4">
    <source>
        <dbReference type="ARBA" id="ARBA00022833"/>
    </source>
</evidence>
<sequence length="55" mass="6331">FSQSSNLNCHQKLHTGEWPYQCLECRKSFSLRSNLIHLQKGHAREQPSVCLECTG</sequence>
<dbReference type="EMBL" id="VWYM01056498">
    <property type="protein sequence ID" value="NXR29838.1"/>
    <property type="molecule type" value="Genomic_DNA"/>
</dbReference>
<feature type="domain" description="C2H2-type" evidence="6">
    <location>
        <begin position="1"/>
        <end position="19"/>
    </location>
</feature>
<dbReference type="GO" id="GO:0000981">
    <property type="term" value="F:DNA-binding transcription factor activity, RNA polymerase II-specific"/>
    <property type="evidence" value="ECO:0007669"/>
    <property type="project" value="TreeGrafter"/>
</dbReference>
<keyword evidence="8" id="KW-1185">Reference proteome</keyword>
<comment type="caution">
    <text evidence="7">The sequence shown here is derived from an EMBL/GenBank/DDBJ whole genome shotgun (WGS) entry which is preliminary data.</text>
</comment>
<dbReference type="PANTHER" id="PTHR23226">
    <property type="entry name" value="ZINC FINGER AND SCAN DOMAIN-CONTAINING"/>
    <property type="match status" value="1"/>
</dbReference>
<dbReference type="PROSITE" id="PS50157">
    <property type="entry name" value="ZINC_FINGER_C2H2_2"/>
    <property type="match status" value="2"/>
</dbReference>
<reference evidence="7 8" key="1">
    <citation type="submission" date="2019-09" db="EMBL/GenBank/DDBJ databases">
        <title>Bird 10,000 Genomes (B10K) Project - Family phase.</title>
        <authorList>
            <person name="Zhang G."/>
        </authorList>
    </citation>
    <scope>NUCLEOTIDE SEQUENCE [LARGE SCALE GENOMIC DNA]</scope>
    <source>
        <strain evidence="7">B10K-DU-001-77</strain>
        <tissue evidence="7">Muscle</tissue>
    </source>
</reference>
<name>A0A7L2K1T3_CINMU</name>
<evidence type="ECO:0000313" key="8">
    <source>
        <dbReference type="Proteomes" id="UP000590623"/>
    </source>
</evidence>
<evidence type="ECO:0000256" key="2">
    <source>
        <dbReference type="ARBA" id="ARBA00022737"/>
    </source>
</evidence>